<dbReference type="PANTHER" id="PTHR48079:SF6">
    <property type="entry name" value="NAD(P)-BINDING DOMAIN-CONTAINING PROTEIN-RELATED"/>
    <property type="match status" value="1"/>
</dbReference>
<sequence length="340" mass="36972">MKALVTGATGFIGSAVARRLVAEQVELRVLTRRHSDRRNLVDLKVEIVEGDLTDEASLARACRGCDALFHVAADYRLWTPFPKHMYRTNVEGTRAILRAAAEAGIARVVYTSSVGTLGLPADGTPGDEDTPVTLADMIGHYKRSKFMAEEVVREFVREGLAVVTVNPSAPVGPRDIKPTPTGRTVLDAAAGRIPAYVQTGLNIVHVDDVATGHWLAFKHGRVGERYILGGTDMTLCEILGEIARLVGRKPPTLRLPHNLVLPMAYLSEASAWLTGRAPAATVEGVRLSKKMMFFSSAKAARELGYTARPAREALADAVFWFHENGYLGDFPAAKQRKMAV</sequence>
<dbReference type="SUPFAM" id="SSF51735">
    <property type="entry name" value="NAD(P)-binding Rossmann-fold domains"/>
    <property type="match status" value="1"/>
</dbReference>
<dbReference type="Proteomes" id="UP001497493">
    <property type="component" value="Chromosome"/>
</dbReference>
<accession>A0ABM9NLU4</accession>
<feature type="domain" description="NAD-dependent epimerase/dehydratase" evidence="1">
    <location>
        <begin position="3"/>
        <end position="229"/>
    </location>
</feature>
<keyword evidence="2" id="KW-0560">Oxidoreductase</keyword>
<organism evidence="2 3">
    <name type="scientific">Candidatus Methylocalor cossyra</name>
    <dbReference type="NCBI Taxonomy" id="3108543"/>
    <lineage>
        <taxon>Bacteria</taxon>
        <taxon>Pseudomonadati</taxon>
        <taxon>Pseudomonadota</taxon>
        <taxon>Gammaproteobacteria</taxon>
        <taxon>Methylococcales</taxon>
        <taxon>Methylococcaceae</taxon>
        <taxon>Candidatus Methylocalor</taxon>
    </lineage>
</organism>
<dbReference type="Pfam" id="PF01370">
    <property type="entry name" value="Epimerase"/>
    <property type="match status" value="1"/>
</dbReference>
<dbReference type="InterPro" id="IPR001509">
    <property type="entry name" value="Epimerase_deHydtase"/>
</dbReference>
<evidence type="ECO:0000259" key="1">
    <source>
        <dbReference type="Pfam" id="PF01370"/>
    </source>
</evidence>
<dbReference type="InterPro" id="IPR017829">
    <property type="entry name" value="Hopanoid-assoc_sugar_epimerase"/>
</dbReference>
<dbReference type="CDD" id="cd05228">
    <property type="entry name" value="AR_FR_like_1_SDR_e"/>
    <property type="match status" value="1"/>
</dbReference>
<dbReference type="EC" id="1.1.1.219" evidence="2"/>
<protein>
    <submittedName>
        <fullName evidence="2">Dihydroflavonol 4-reductase</fullName>
        <ecNumber evidence="2">1.1.1.219</ecNumber>
    </submittedName>
</protein>
<proteinExistence type="predicted"/>
<dbReference type="InterPro" id="IPR036291">
    <property type="entry name" value="NAD(P)-bd_dom_sf"/>
</dbReference>
<dbReference type="PANTHER" id="PTHR48079">
    <property type="entry name" value="PROTEIN YEEZ"/>
    <property type="match status" value="1"/>
</dbReference>
<reference evidence="2 3" key="1">
    <citation type="submission" date="2024-04" db="EMBL/GenBank/DDBJ databases">
        <authorList>
            <person name="Cremers G."/>
        </authorList>
    </citation>
    <scope>NUCLEOTIDE SEQUENCE [LARGE SCALE GENOMIC DNA]</scope>
    <source>
        <strain evidence="2">MeCH1-AG</strain>
    </source>
</reference>
<dbReference type="InterPro" id="IPR051783">
    <property type="entry name" value="NAD(P)-dependent_oxidoreduct"/>
</dbReference>
<dbReference type="EMBL" id="OZ026884">
    <property type="protein sequence ID" value="CAL1241605.1"/>
    <property type="molecule type" value="Genomic_DNA"/>
</dbReference>
<dbReference type="Gene3D" id="3.40.50.720">
    <property type="entry name" value="NAD(P)-binding Rossmann-like Domain"/>
    <property type="match status" value="1"/>
</dbReference>
<name>A0ABM9NLU4_9GAMM</name>
<dbReference type="NCBIfam" id="TIGR03466">
    <property type="entry name" value="HpnA"/>
    <property type="match status" value="1"/>
</dbReference>
<gene>
    <name evidence="2" type="primary">dfrA</name>
    <name evidence="2" type="ORF">MECH1_V1_2829</name>
</gene>
<dbReference type="RefSeq" id="WP_348758109.1">
    <property type="nucleotide sequence ID" value="NZ_OZ026884.1"/>
</dbReference>
<keyword evidence="3" id="KW-1185">Reference proteome</keyword>
<evidence type="ECO:0000313" key="3">
    <source>
        <dbReference type="Proteomes" id="UP001497493"/>
    </source>
</evidence>
<evidence type="ECO:0000313" key="2">
    <source>
        <dbReference type="EMBL" id="CAL1241605.1"/>
    </source>
</evidence>
<dbReference type="GO" id="GO:0045552">
    <property type="term" value="F:dihydroflavanol 4-reductase activity"/>
    <property type="evidence" value="ECO:0007669"/>
    <property type="project" value="UniProtKB-EC"/>
</dbReference>